<dbReference type="EC" id="2.7.11.1" evidence="2"/>
<reference evidence="13" key="1">
    <citation type="journal article" date="2021" name="Nat. Commun.">
        <title>Genetic determinants of endophytism in the Arabidopsis root mycobiome.</title>
        <authorList>
            <person name="Mesny F."/>
            <person name="Miyauchi S."/>
            <person name="Thiergart T."/>
            <person name="Pickel B."/>
            <person name="Atanasova L."/>
            <person name="Karlsson M."/>
            <person name="Huettel B."/>
            <person name="Barry K.W."/>
            <person name="Haridas S."/>
            <person name="Chen C."/>
            <person name="Bauer D."/>
            <person name="Andreopoulos W."/>
            <person name="Pangilinan J."/>
            <person name="LaButti K."/>
            <person name="Riley R."/>
            <person name="Lipzen A."/>
            <person name="Clum A."/>
            <person name="Drula E."/>
            <person name="Henrissat B."/>
            <person name="Kohler A."/>
            <person name="Grigoriev I.V."/>
            <person name="Martin F.M."/>
            <person name="Hacquard S."/>
        </authorList>
    </citation>
    <scope>NUCLEOTIDE SEQUENCE</scope>
    <source>
        <strain evidence="13">MPI-CAGE-AT-0023</strain>
    </source>
</reference>
<dbReference type="GO" id="GO:0000045">
    <property type="term" value="P:autophagosome assembly"/>
    <property type="evidence" value="ECO:0007669"/>
    <property type="project" value="TreeGrafter"/>
</dbReference>
<dbReference type="GO" id="GO:0005776">
    <property type="term" value="C:autophagosome"/>
    <property type="evidence" value="ECO:0007669"/>
    <property type="project" value="TreeGrafter"/>
</dbReference>
<gene>
    <name evidence="13" type="ORF">BKA55DRAFT_697125</name>
</gene>
<name>A0A9P9G0Y0_FUSRE</name>
<feature type="domain" description="Protein kinase" evidence="12">
    <location>
        <begin position="43"/>
        <end position="313"/>
    </location>
</feature>
<dbReference type="GO" id="GO:0005829">
    <property type="term" value="C:cytosol"/>
    <property type="evidence" value="ECO:0007669"/>
    <property type="project" value="TreeGrafter"/>
</dbReference>
<keyword evidence="5" id="KW-0547">Nucleotide-binding</keyword>
<dbReference type="EMBL" id="JAGMUX010000026">
    <property type="protein sequence ID" value="KAH7224288.1"/>
    <property type="molecule type" value="Genomic_DNA"/>
</dbReference>
<evidence type="ECO:0000259" key="12">
    <source>
        <dbReference type="PROSITE" id="PS50011"/>
    </source>
</evidence>
<evidence type="ECO:0000256" key="2">
    <source>
        <dbReference type="ARBA" id="ARBA00012513"/>
    </source>
</evidence>
<evidence type="ECO:0000256" key="7">
    <source>
        <dbReference type="ARBA" id="ARBA00022840"/>
    </source>
</evidence>
<evidence type="ECO:0000313" key="13">
    <source>
        <dbReference type="EMBL" id="KAH7224288.1"/>
    </source>
</evidence>
<dbReference type="PANTHER" id="PTHR24348:SF22">
    <property type="entry name" value="NON-SPECIFIC SERINE_THREONINE PROTEIN KINASE"/>
    <property type="match status" value="1"/>
</dbReference>
<dbReference type="SUPFAM" id="SSF56112">
    <property type="entry name" value="Protein kinase-like (PK-like)"/>
    <property type="match status" value="1"/>
</dbReference>
<dbReference type="GO" id="GO:0015031">
    <property type="term" value="P:protein transport"/>
    <property type="evidence" value="ECO:0007669"/>
    <property type="project" value="UniProtKB-KW"/>
</dbReference>
<dbReference type="AlphaFoldDB" id="A0A9P9G0Y0"/>
<comment type="subcellular location">
    <subcellularLocation>
        <location evidence="1">Preautophagosomal structure membrane</location>
        <topology evidence="1">Peripheral membrane protein</topology>
    </subcellularLocation>
</comment>
<dbReference type="GO" id="GO:0010506">
    <property type="term" value="P:regulation of autophagy"/>
    <property type="evidence" value="ECO:0007669"/>
    <property type="project" value="InterPro"/>
</dbReference>
<dbReference type="GO" id="GO:0005524">
    <property type="term" value="F:ATP binding"/>
    <property type="evidence" value="ECO:0007669"/>
    <property type="project" value="UniProtKB-KW"/>
</dbReference>
<dbReference type="GO" id="GO:0004674">
    <property type="term" value="F:protein serine/threonine kinase activity"/>
    <property type="evidence" value="ECO:0007669"/>
    <property type="project" value="UniProtKB-KW"/>
</dbReference>
<evidence type="ECO:0000256" key="6">
    <source>
        <dbReference type="ARBA" id="ARBA00022777"/>
    </source>
</evidence>
<keyword evidence="7" id="KW-0067">ATP-binding</keyword>
<accession>A0A9P9G0Y0</accession>
<dbReference type="RefSeq" id="XP_046042349.1">
    <property type="nucleotide sequence ID" value="XM_046200336.1"/>
</dbReference>
<organism evidence="13 14">
    <name type="scientific">Fusarium redolens</name>
    <dbReference type="NCBI Taxonomy" id="48865"/>
    <lineage>
        <taxon>Eukaryota</taxon>
        <taxon>Fungi</taxon>
        <taxon>Dikarya</taxon>
        <taxon>Ascomycota</taxon>
        <taxon>Pezizomycotina</taxon>
        <taxon>Sordariomycetes</taxon>
        <taxon>Hypocreomycetidae</taxon>
        <taxon>Hypocreales</taxon>
        <taxon>Nectriaceae</taxon>
        <taxon>Fusarium</taxon>
        <taxon>Fusarium redolens species complex</taxon>
    </lineage>
</organism>
<keyword evidence="4" id="KW-0808">Transferase</keyword>
<dbReference type="OrthoDB" id="10252171at2759"/>
<dbReference type="InterPro" id="IPR000719">
    <property type="entry name" value="Prot_kinase_dom"/>
</dbReference>
<sequence>MEGTLSDLVRDYRLVTRHEGVFTVHFHDDPDAPPSSPCRQERWEKVRTLGRGGQGEVVLQTCIEGGRNFTERAVKRIRLQNGHSKKHYKRELESIVKFSHDRYSKYFVKSLGWYATSNRLYMAMEYFPEGDLYAYICNHEALAEEECSLITSQILSGIALMHEEGFAHRDNILIYRHPQGLPSSSWWVKIADFGISKKLNTETNLTTLVPGTPLYMAPELLRSEPQSLSINDYRTADVWAVGITTFFMMTKNVPFRSQPAIMNFTGNLDGMIQDNIPARCQISESGRAFIKELLEPQAEKRFDAGSAKLHPWVHHWLPEAPTSGTDSRYTA</sequence>
<evidence type="ECO:0000256" key="9">
    <source>
        <dbReference type="ARBA" id="ARBA00030237"/>
    </source>
</evidence>
<evidence type="ECO:0000256" key="4">
    <source>
        <dbReference type="ARBA" id="ARBA00022679"/>
    </source>
</evidence>
<proteinExistence type="predicted"/>
<keyword evidence="3" id="KW-0723">Serine/threonine-protein kinase</keyword>
<dbReference type="PANTHER" id="PTHR24348">
    <property type="entry name" value="SERINE/THREONINE-PROTEIN KINASE UNC-51-RELATED"/>
    <property type="match status" value="1"/>
</dbReference>
<dbReference type="Gene3D" id="1.10.510.10">
    <property type="entry name" value="Transferase(Phosphotransferase) domain 1"/>
    <property type="match status" value="1"/>
</dbReference>
<dbReference type="Proteomes" id="UP000720189">
    <property type="component" value="Unassembled WGS sequence"/>
</dbReference>
<comment type="catalytic activity">
    <reaction evidence="11">
        <text>L-seryl-[protein] + ATP = O-phospho-L-seryl-[protein] + ADP + H(+)</text>
        <dbReference type="Rhea" id="RHEA:17989"/>
        <dbReference type="Rhea" id="RHEA-COMP:9863"/>
        <dbReference type="Rhea" id="RHEA-COMP:11604"/>
        <dbReference type="ChEBI" id="CHEBI:15378"/>
        <dbReference type="ChEBI" id="CHEBI:29999"/>
        <dbReference type="ChEBI" id="CHEBI:30616"/>
        <dbReference type="ChEBI" id="CHEBI:83421"/>
        <dbReference type="ChEBI" id="CHEBI:456216"/>
        <dbReference type="EC" id="2.7.11.1"/>
    </reaction>
</comment>
<dbReference type="InterPro" id="IPR045269">
    <property type="entry name" value="Atg1-like"/>
</dbReference>
<dbReference type="GeneID" id="70230290"/>
<comment type="catalytic activity">
    <reaction evidence="10">
        <text>L-threonyl-[protein] + ATP = O-phospho-L-threonyl-[protein] + ADP + H(+)</text>
        <dbReference type="Rhea" id="RHEA:46608"/>
        <dbReference type="Rhea" id="RHEA-COMP:11060"/>
        <dbReference type="Rhea" id="RHEA-COMP:11605"/>
        <dbReference type="ChEBI" id="CHEBI:15378"/>
        <dbReference type="ChEBI" id="CHEBI:30013"/>
        <dbReference type="ChEBI" id="CHEBI:30616"/>
        <dbReference type="ChEBI" id="CHEBI:61977"/>
        <dbReference type="ChEBI" id="CHEBI:456216"/>
        <dbReference type="EC" id="2.7.11.1"/>
    </reaction>
</comment>
<evidence type="ECO:0000256" key="1">
    <source>
        <dbReference type="ARBA" id="ARBA00004623"/>
    </source>
</evidence>
<keyword evidence="8" id="KW-0653">Protein transport</keyword>
<keyword evidence="8" id="KW-0813">Transport</keyword>
<dbReference type="GO" id="GO:0034045">
    <property type="term" value="C:phagophore assembly site membrane"/>
    <property type="evidence" value="ECO:0007669"/>
    <property type="project" value="UniProtKB-SubCell"/>
</dbReference>
<evidence type="ECO:0000256" key="3">
    <source>
        <dbReference type="ARBA" id="ARBA00022527"/>
    </source>
</evidence>
<dbReference type="PROSITE" id="PS50011">
    <property type="entry name" value="PROTEIN_KINASE_DOM"/>
    <property type="match status" value="1"/>
</dbReference>
<evidence type="ECO:0000256" key="5">
    <source>
        <dbReference type="ARBA" id="ARBA00022741"/>
    </source>
</evidence>
<dbReference type="InterPro" id="IPR011009">
    <property type="entry name" value="Kinase-like_dom_sf"/>
</dbReference>
<evidence type="ECO:0000256" key="10">
    <source>
        <dbReference type="ARBA" id="ARBA00047899"/>
    </source>
</evidence>
<evidence type="ECO:0000313" key="14">
    <source>
        <dbReference type="Proteomes" id="UP000720189"/>
    </source>
</evidence>
<keyword evidence="14" id="KW-1185">Reference proteome</keyword>
<comment type="caution">
    <text evidence="13">The sequence shown here is derived from an EMBL/GenBank/DDBJ whole genome shotgun (WGS) entry which is preliminary data.</text>
</comment>
<dbReference type="Pfam" id="PF00069">
    <property type="entry name" value="Pkinase"/>
    <property type="match status" value="1"/>
</dbReference>
<keyword evidence="6 13" id="KW-0418">Kinase</keyword>
<evidence type="ECO:0000256" key="11">
    <source>
        <dbReference type="ARBA" id="ARBA00048679"/>
    </source>
</evidence>
<protein>
    <recommendedName>
        <fullName evidence="2">non-specific serine/threonine protein kinase</fullName>
        <ecNumber evidence="2">2.7.11.1</ecNumber>
    </recommendedName>
    <alternativeName>
        <fullName evidence="9">Autophagy-related protein 1</fullName>
    </alternativeName>
</protein>
<evidence type="ECO:0000256" key="8">
    <source>
        <dbReference type="ARBA" id="ARBA00022927"/>
    </source>
</evidence>